<sequence>MMYSILYLFTDSLKNAWRSKKQFSTLILIFIISFLTFSALLLTLLFSRWLSQMILLDNYAVIPPLKIFRGLAGISTGTLFFFLISYICRAFFLTFLEQKNDLLILALLGTTKLQILISYALQPIYYLIFVLPLAAFLANKLIQQFIHDFFSEVPGLMHIDSYMQGIFLPLTGSLLFICCCVFLILFRKLNRLIKKGT</sequence>
<dbReference type="EMBL" id="ALZR01000017">
    <property type="protein sequence ID" value="EJV20223.1"/>
    <property type="molecule type" value="Genomic_DNA"/>
</dbReference>
<organism evidence="2 3">
    <name type="scientific">Enterococcus faecalis ERV63</name>
    <dbReference type="NCBI Taxonomy" id="1134793"/>
    <lineage>
        <taxon>Bacteria</taxon>
        <taxon>Bacillati</taxon>
        <taxon>Bacillota</taxon>
        <taxon>Bacilli</taxon>
        <taxon>Lactobacillales</taxon>
        <taxon>Enterococcaceae</taxon>
        <taxon>Enterococcus</taxon>
    </lineage>
</organism>
<dbReference type="AlphaFoldDB" id="A0AAV3GPI4"/>
<evidence type="ECO:0008006" key="4">
    <source>
        <dbReference type="Google" id="ProtNLM"/>
    </source>
</evidence>
<name>A0AAV3GPI4_ENTFL</name>
<gene>
    <name evidence="2" type="ORF">HMPREF1336_00378</name>
</gene>
<dbReference type="Proteomes" id="UP000004117">
    <property type="component" value="Unassembled WGS sequence"/>
</dbReference>
<accession>A0AAV3GPI4</accession>
<evidence type="ECO:0000313" key="2">
    <source>
        <dbReference type="EMBL" id="EJV20223.1"/>
    </source>
</evidence>
<comment type="caution">
    <text evidence="2">The sequence shown here is derived from an EMBL/GenBank/DDBJ whole genome shotgun (WGS) entry which is preliminary data.</text>
</comment>
<keyword evidence="1" id="KW-0812">Transmembrane</keyword>
<feature type="transmembrane region" description="Helical" evidence="1">
    <location>
        <begin position="23"/>
        <end position="46"/>
    </location>
</feature>
<protein>
    <recommendedName>
        <fullName evidence="4">Efflux ABC transporter, permease protein</fullName>
    </recommendedName>
</protein>
<keyword evidence="1" id="KW-1133">Transmembrane helix</keyword>
<feature type="transmembrane region" description="Helical" evidence="1">
    <location>
        <begin position="126"/>
        <end position="146"/>
    </location>
</feature>
<keyword evidence="1" id="KW-0472">Membrane</keyword>
<evidence type="ECO:0000313" key="3">
    <source>
        <dbReference type="Proteomes" id="UP000004117"/>
    </source>
</evidence>
<evidence type="ECO:0000256" key="1">
    <source>
        <dbReference type="SAM" id="Phobius"/>
    </source>
</evidence>
<proteinExistence type="predicted"/>
<feature type="transmembrane region" description="Helical" evidence="1">
    <location>
        <begin position="67"/>
        <end position="96"/>
    </location>
</feature>
<feature type="transmembrane region" description="Helical" evidence="1">
    <location>
        <begin position="166"/>
        <end position="186"/>
    </location>
</feature>
<reference evidence="2 3" key="1">
    <citation type="submission" date="2012-04" db="EMBL/GenBank/DDBJ databases">
        <authorList>
            <person name="Weinstock G."/>
            <person name="Sodergren E."/>
            <person name="Lobos E.A."/>
            <person name="Fulton L."/>
            <person name="Fulton R."/>
            <person name="Courtney L."/>
            <person name="Fronick C."/>
            <person name="O'Laughlin M."/>
            <person name="Godfrey J."/>
            <person name="Wilson R.M."/>
            <person name="Miner T."/>
            <person name="Farmer C."/>
            <person name="Delehaunty K."/>
            <person name="Cordes M."/>
            <person name="Minx P."/>
            <person name="Tomlinson C."/>
            <person name="Chen J."/>
            <person name="Wollam A."/>
            <person name="Pepin K.H."/>
            <person name="Bhonagiri V."/>
            <person name="Zhang X."/>
            <person name="Suruliraj S."/>
            <person name="Warren W."/>
            <person name="Mitreva M."/>
            <person name="Mardis E.R."/>
            <person name="Wilson R.K."/>
        </authorList>
    </citation>
    <scope>NUCLEOTIDE SEQUENCE [LARGE SCALE GENOMIC DNA]</scope>
    <source>
        <strain evidence="2 3">ERV63</strain>
    </source>
</reference>